<accession>A0AAP0K8Q9</accession>
<gene>
    <name evidence="4" type="ORF">Scep_006843</name>
</gene>
<dbReference type="EMBL" id="JBBNAG010000003">
    <property type="protein sequence ID" value="KAK9148086.1"/>
    <property type="molecule type" value="Genomic_DNA"/>
</dbReference>
<protein>
    <recommendedName>
        <fullName evidence="3">DUF7610 domain-containing protein</fullName>
    </recommendedName>
</protein>
<organism evidence="4 5">
    <name type="scientific">Stephania cephalantha</name>
    <dbReference type="NCBI Taxonomy" id="152367"/>
    <lineage>
        <taxon>Eukaryota</taxon>
        <taxon>Viridiplantae</taxon>
        <taxon>Streptophyta</taxon>
        <taxon>Embryophyta</taxon>
        <taxon>Tracheophyta</taxon>
        <taxon>Spermatophyta</taxon>
        <taxon>Magnoliopsida</taxon>
        <taxon>Ranunculales</taxon>
        <taxon>Menispermaceae</taxon>
        <taxon>Menispermoideae</taxon>
        <taxon>Cissampelideae</taxon>
        <taxon>Stephania</taxon>
    </lineage>
</organism>
<keyword evidence="2" id="KW-1133">Transmembrane helix</keyword>
<proteinExistence type="predicted"/>
<dbReference type="InterPro" id="IPR056029">
    <property type="entry name" value="DUF7610"/>
</dbReference>
<evidence type="ECO:0000259" key="3">
    <source>
        <dbReference type="Pfam" id="PF24583"/>
    </source>
</evidence>
<sequence>MSLWSNLCRLRDHRHYRNRPKIIANFNLRQGVQKHFDLFLICVAKSLSNKCIKSKHRRDGLMEKLPFAVLQKKLEELESSIREVVELPLETFRHDLEAESIKNRFGFLKTLLTAETESHPHVPEDLQFITQKVSELEKVFQEWDNLRTSPMLMLPPPLLDHNDTSSSCSCTHGDDESSPNSNQYTEFSDTGITDCPSYEEPKQVSQEAVGENSTTLMLISKVEEKTIMETRNRSSKTSLIIFMIALVALSMVIITRHSDIHCYYEGEMNFFPTPT</sequence>
<dbReference type="AlphaFoldDB" id="A0AAP0K8Q9"/>
<dbReference type="Pfam" id="PF24583">
    <property type="entry name" value="DUF7610"/>
    <property type="match status" value="1"/>
</dbReference>
<keyword evidence="2" id="KW-0472">Membrane</keyword>
<dbReference type="Proteomes" id="UP001419268">
    <property type="component" value="Unassembled WGS sequence"/>
</dbReference>
<feature type="transmembrane region" description="Helical" evidence="2">
    <location>
        <begin position="237"/>
        <end position="254"/>
    </location>
</feature>
<comment type="caution">
    <text evidence="4">The sequence shown here is derived from an EMBL/GenBank/DDBJ whole genome shotgun (WGS) entry which is preliminary data.</text>
</comment>
<keyword evidence="2" id="KW-0812">Transmembrane</keyword>
<keyword evidence="5" id="KW-1185">Reference proteome</keyword>
<feature type="region of interest" description="Disordered" evidence="1">
    <location>
        <begin position="163"/>
        <end position="210"/>
    </location>
</feature>
<evidence type="ECO:0000256" key="1">
    <source>
        <dbReference type="SAM" id="MobiDB-lite"/>
    </source>
</evidence>
<evidence type="ECO:0000256" key="2">
    <source>
        <dbReference type="SAM" id="Phobius"/>
    </source>
</evidence>
<reference evidence="4 5" key="1">
    <citation type="submission" date="2024-01" db="EMBL/GenBank/DDBJ databases">
        <title>Genome assemblies of Stephania.</title>
        <authorList>
            <person name="Yang L."/>
        </authorList>
    </citation>
    <scope>NUCLEOTIDE SEQUENCE [LARGE SCALE GENOMIC DNA]</scope>
    <source>
        <strain evidence="4">JXDWG</strain>
        <tissue evidence="4">Leaf</tissue>
    </source>
</reference>
<feature type="domain" description="DUF7610" evidence="3">
    <location>
        <begin position="70"/>
        <end position="145"/>
    </location>
</feature>
<feature type="compositionally biased region" description="Polar residues" evidence="1">
    <location>
        <begin position="178"/>
        <end position="191"/>
    </location>
</feature>
<name>A0AAP0K8Q9_9MAGN</name>
<evidence type="ECO:0000313" key="5">
    <source>
        <dbReference type="Proteomes" id="UP001419268"/>
    </source>
</evidence>
<evidence type="ECO:0000313" key="4">
    <source>
        <dbReference type="EMBL" id="KAK9148086.1"/>
    </source>
</evidence>